<protein>
    <submittedName>
        <fullName evidence="1">Uncharacterized protein</fullName>
    </submittedName>
</protein>
<dbReference type="EMBL" id="CAAHFG010000003">
    <property type="protein sequence ID" value="VGO16221.1"/>
    <property type="molecule type" value="Genomic_DNA"/>
</dbReference>
<keyword evidence="2" id="KW-1185">Reference proteome</keyword>
<dbReference type="Proteomes" id="UP000366872">
    <property type="component" value="Unassembled WGS sequence"/>
</dbReference>
<dbReference type="Gene3D" id="3.40.50.1820">
    <property type="entry name" value="alpha/beta hydrolase"/>
    <property type="match status" value="1"/>
</dbReference>
<organism evidence="1 2">
    <name type="scientific">Pontiella desulfatans</name>
    <dbReference type="NCBI Taxonomy" id="2750659"/>
    <lineage>
        <taxon>Bacteria</taxon>
        <taxon>Pseudomonadati</taxon>
        <taxon>Kiritimatiellota</taxon>
        <taxon>Kiritimatiellia</taxon>
        <taxon>Kiritimatiellales</taxon>
        <taxon>Pontiellaceae</taxon>
        <taxon>Pontiella</taxon>
    </lineage>
</organism>
<proteinExistence type="predicted"/>
<name>A0A6C2U9M5_PONDE</name>
<gene>
    <name evidence="1" type="ORF">PDESU_04812</name>
</gene>
<dbReference type="AlphaFoldDB" id="A0A6C2U9M5"/>
<dbReference type="RefSeq" id="WP_136081761.1">
    <property type="nucleotide sequence ID" value="NZ_CAAHFG010000003.1"/>
</dbReference>
<dbReference type="SUPFAM" id="SSF53474">
    <property type="entry name" value="alpha/beta-Hydrolases"/>
    <property type="match status" value="1"/>
</dbReference>
<evidence type="ECO:0000313" key="2">
    <source>
        <dbReference type="Proteomes" id="UP000366872"/>
    </source>
</evidence>
<evidence type="ECO:0000313" key="1">
    <source>
        <dbReference type="EMBL" id="VGO16221.1"/>
    </source>
</evidence>
<accession>A0A6C2U9M5</accession>
<reference evidence="1 2" key="1">
    <citation type="submission" date="2019-04" db="EMBL/GenBank/DDBJ databases">
        <authorList>
            <person name="Van Vliet M D."/>
        </authorList>
    </citation>
    <scope>NUCLEOTIDE SEQUENCE [LARGE SCALE GENOMIC DNA]</scope>
    <source>
        <strain evidence="1 2">F1</strain>
    </source>
</reference>
<dbReference type="InterPro" id="IPR029058">
    <property type="entry name" value="AB_hydrolase_fold"/>
</dbReference>
<sequence length="546" mass="60053">MKRRLNRYATLLIAIIGLCTTTRAVVWQWAVDTGVKKHGKAFLWVPPECRQVRGLIVGQQVILEKAVFEDPQIRAVAAQQDLAILFIVPGAIAYDDFGPDGRGEATYLRIVSELAEVSGYAEIATAPFLTIGHSGGALPAWRLAYWKPERCFGVIGLHAAPIDPPSHDPQARLEGVPLLVISGQYESWSKDAARSIEHHWRWCRGDILALRSRWDRALASVLVQPGAGHFNWDDDLARYVALFIRKAAQMRLPNDGSSALREIPLASGWLSDHTLVSPGRYPPAPYRTYAGDRGLAFWHLDEELAKVNEVYGSRDHGKKLQLVSFVEDGEPLEPAWIQNIAFSPVEGDGMTVRVEGGFVKETPAVFAVESGMRPLSHADGPVCFRLIGGWSGGGEQLGPNIFRIKFDRFMYARRRPGSLMIMAWHPGDERYGYAEQSCSINFPYEIREGVPQLITFASIPDQPVGAGPIALNASADSGLPVEFFVVKGPAVIREGQLELTGIPPRTNLPVEVTVAACQWGRTVAPLVQSAAFVERSFRVGTAAEMD</sequence>